<comment type="caution">
    <text evidence="1">The sequence shown here is derived from an EMBL/GenBank/DDBJ whole genome shotgun (WGS) entry which is preliminary data.</text>
</comment>
<dbReference type="EMBL" id="LGUA01001618">
    <property type="protein sequence ID" value="OAX78286.1"/>
    <property type="molecule type" value="Genomic_DNA"/>
</dbReference>
<evidence type="ECO:0000313" key="1">
    <source>
        <dbReference type="EMBL" id="OAX78286.1"/>
    </source>
</evidence>
<name>A0A1B7NNN5_9EURO</name>
<evidence type="ECO:0000313" key="2">
    <source>
        <dbReference type="Proteomes" id="UP000091918"/>
    </source>
</evidence>
<reference evidence="1 2" key="1">
    <citation type="submission" date="2015-07" db="EMBL/GenBank/DDBJ databases">
        <title>Emmonsia species relationships and genome sequence.</title>
        <authorList>
            <person name="Cuomo C.A."/>
            <person name="Schwartz I.S."/>
            <person name="Kenyon C."/>
            <person name="de Hoog G.S."/>
            <person name="Govender N.P."/>
            <person name="Botha A."/>
            <person name="Moreno L."/>
            <person name="de Vries M."/>
            <person name="Munoz J.F."/>
            <person name="Stielow J.B."/>
        </authorList>
    </citation>
    <scope>NUCLEOTIDE SEQUENCE [LARGE SCALE GENOMIC DNA]</scope>
    <source>
        <strain evidence="1 2">CBS 136260</strain>
    </source>
</reference>
<gene>
    <name evidence="1" type="ORF">ACJ72_07409</name>
</gene>
<dbReference type="Proteomes" id="UP000091918">
    <property type="component" value="Unassembled WGS sequence"/>
</dbReference>
<accession>A0A1B7NNN5</accession>
<proteinExistence type="predicted"/>
<protein>
    <submittedName>
        <fullName evidence="1">Uncharacterized protein</fullName>
    </submittedName>
</protein>
<sequence length="31" mass="4016">MSSEIHNIFHYYIEKILNEKIRYHQKYYLIK</sequence>
<organism evidence="1 2">
    <name type="scientific">Emergomyces africanus</name>
    <dbReference type="NCBI Taxonomy" id="1955775"/>
    <lineage>
        <taxon>Eukaryota</taxon>
        <taxon>Fungi</taxon>
        <taxon>Dikarya</taxon>
        <taxon>Ascomycota</taxon>
        <taxon>Pezizomycotina</taxon>
        <taxon>Eurotiomycetes</taxon>
        <taxon>Eurotiomycetidae</taxon>
        <taxon>Onygenales</taxon>
        <taxon>Ajellomycetaceae</taxon>
        <taxon>Emergomyces</taxon>
    </lineage>
</organism>
<dbReference type="AlphaFoldDB" id="A0A1B7NNN5"/>
<keyword evidence="2" id="KW-1185">Reference proteome</keyword>